<dbReference type="Proteomes" id="UP001054252">
    <property type="component" value="Unassembled WGS sequence"/>
</dbReference>
<name>A0AAV5KZA5_9ROSI</name>
<proteinExistence type="predicted"/>
<reference evidence="1 2" key="1">
    <citation type="journal article" date="2021" name="Commun. Biol.">
        <title>The genome of Shorea leprosula (Dipterocarpaceae) highlights the ecological relevance of drought in aseasonal tropical rainforests.</title>
        <authorList>
            <person name="Ng K.K.S."/>
            <person name="Kobayashi M.J."/>
            <person name="Fawcett J.A."/>
            <person name="Hatakeyama M."/>
            <person name="Paape T."/>
            <person name="Ng C.H."/>
            <person name="Ang C.C."/>
            <person name="Tnah L.H."/>
            <person name="Lee C.T."/>
            <person name="Nishiyama T."/>
            <person name="Sese J."/>
            <person name="O'Brien M.J."/>
            <person name="Copetti D."/>
            <person name="Mohd Noor M.I."/>
            <person name="Ong R.C."/>
            <person name="Putra M."/>
            <person name="Sireger I.Z."/>
            <person name="Indrioko S."/>
            <person name="Kosugi Y."/>
            <person name="Izuno A."/>
            <person name="Isagi Y."/>
            <person name="Lee S.L."/>
            <person name="Shimizu K.K."/>
        </authorList>
    </citation>
    <scope>NUCLEOTIDE SEQUENCE [LARGE SCALE GENOMIC DNA]</scope>
    <source>
        <strain evidence="1">214</strain>
    </source>
</reference>
<dbReference type="AlphaFoldDB" id="A0AAV5KZA5"/>
<gene>
    <name evidence="1" type="ORF">SLEP1_g38810</name>
</gene>
<evidence type="ECO:0000313" key="2">
    <source>
        <dbReference type="Proteomes" id="UP001054252"/>
    </source>
</evidence>
<comment type="caution">
    <text evidence="1">The sequence shown here is derived from an EMBL/GenBank/DDBJ whole genome shotgun (WGS) entry which is preliminary data.</text>
</comment>
<protein>
    <submittedName>
        <fullName evidence="1">Uncharacterized protein</fullName>
    </submittedName>
</protein>
<organism evidence="1 2">
    <name type="scientific">Rubroshorea leprosula</name>
    <dbReference type="NCBI Taxonomy" id="152421"/>
    <lineage>
        <taxon>Eukaryota</taxon>
        <taxon>Viridiplantae</taxon>
        <taxon>Streptophyta</taxon>
        <taxon>Embryophyta</taxon>
        <taxon>Tracheophyta</taxon>
        <taxon>Spermatophyta</taxon>
        <taxon>Magnoliopsida</taxon>
        <taxon>eudicotyledons</taxon>
        <taxon>Gunneridae</taxon>
        <taxon>Pentapetalae</taxon>
        <taxon>rosids</taxon>
        <taxon>malvids</taxon>
        <taxon>Malvales</taxon>
        <taxon>Dipterocarpaceae</taxon>
        <taxon>Rubroshorea</taxon>
    </lineage>
</organism>
<accession>A0AAV5KZA5</accession>
<dbReference type="EMBL" id="BPVZ01000085">
    <property type="protein sequence ID" value="GKV29937.1"/>
    <property type="molecule type" value="Genomic_DNA"/>
</dbReference>
<keyword evidence="2" id="KW-1185">Reference proteome</keyword>
<sequence>MVKVTNLIVWLCRKQSREVWLSSRSVLCPKAANIKAVALCYAVAITIAF</sequence>
<evidence type="ECO:0000313" key="1">
    <source>
        <dbReference type="EMBL" id="GKV29937.1"/>
    </source>
</evidence>